<evidence type="ECO:0000256" key="2">
    <source>
        <dbReference type="ARBA" id="ARBA00023002"/>
    </source>
</evidence>
<evidence type="ECO:0000313" key="4">
    <source>
        <dbReference type="EMBL" id="MDG4695397.1"/>
    </source>
</evidence>
<reference evidence="4" key="1">
    <citation type="submission" date="2023-03" db="EMBL/GenBank/DDBJ databases">
        <title>a new species belonging to Providencia genus.</title>
        <authorList>
            <person name="Yang W."/>
            <person name="Hu F."/>
            <person name="Shen S."/>
            <person name="Ding L."/>
            <person name="Yin D."/>
        </authorList>
    </citation>
    <scope>NUCLEOTIDE SEQUENCE</scope>
    <source>
        <strain evidence="4">CRE-3FA-0001</strain>
    </source>
</reference>
<dbReference type="GO" id="GO:0016491">
    <property type="term" value="F:oxidoreductase activity"/>
    <property type="evidence" value="ECO:0007669"/>
    <property type="project" value="UniProtKB-KW"/>
</dbReference>
<comment type="caution">
    <text evidence="4">The sequence shown here is derived from an EMBL/GenBank/DDBJ whole genome shotgun (WGS) entry which is preliminary data.</text>
</comment>
<accession>A0AA42FEZ2</accession>
<evidence type="ECO:0000256" key="1">
    <source>
        <dbReference type="ARBA" id="ARBA00006484"/>
    </source>
</evidence>
<dbReference type="Proteomes" id="UP001176478">
    <property type="component" value="Unassembled WGS sequence"/>
</dbReference>
<name>A0AA42FEZ2_9GAMM</name>
<keyword evidence="7" id="KW-1185">Reference proteome</keyword>
<dbReference type="PRINTS" id="PR00081">
    <property type="entry name" value="GDHRDH"/>
</dbReference>
<dbReference type="Proteomes" id="UP001156701">
    <property type="component" value="Unassembled WGS sequence"/>
</dbReference>
<dbReference type="EMBL" id="JARRYG010000003">
    <property type="protein sequence ID" value="MDG4695397.1"/>
    <property type="molecule type" value="Genomic_DNA"/>
</dbReference>
<dbReference type="SUPFAM" id="SSF51735">
    <property type="entry name" value="NAD(P)-binding Rossmann-fold domains"/>
    <property type="match status" value="1"/>
</dbReference>
<dbReference type="InterPro" id="IPR002347">
    <property type="entry name" value="SDR_fam"/>
</dbReference>
<gene>
    <name evidence="4" type="ORF">P7V44_03975</name>
    <name evidence="5" type="ORF">Q5E86_04620</name>
</gene>
<proteinExistence type="inferred from homology"/>
<dbReference type="RefSeq" id="WP_129466692.1">
    <property type="nucleotide sequence ID" value="NZ_JARRYG010000003.1"/>
</dbReference>
<reference evidence="5" key="3">
    <citation type="journal article" date="2024" name="Int. J. Antimicrob. Agents">
        <title>Identification of a novel Providencia species showing multi-drug-resistant in three patients with hospital-acquired infection.</title>
        <authorList>
            <person name="Yang W."/>
            <person name="Chen J."/>
            <person name="Yang F."/>
            <person name="Ji P."/>
            <person name="Shen S."/>
            <person name="Yin D."/>
            <person name="Hu F."/>
        </authorList>
    </citation>
    <scope>NUCLEOTIDE SEQUENCE</scope>
    <source>
        <strain evidence="5">CRE-138-0111</strain>
    </source>
</reference>
<dbReference type="PROSITE" id="PS00061">
    <property type="entry name" value="ADH_SHORT"/>
    <property type="match status" value="1"/>
</dbReference>
<protein>
    <submittedName>
        <fullName evidence="4">SDR family NAD(P)-dependent oxidoreductase</fullName>
    </submittedName>
</protein>
<dbReference type="PANTHER" id="PTHR42901:SF1">
    <property type="entry name" value="ALCOHOL DEHYDROGENASE"/>
    <property type="match status" value="1"/>
</dbReference>
<dbReference type="Pfam" id="PF00106">
    <property type="entry name" value="adh_short"/>
    <property type="match status" value="1"/>
</dbReference>
<comment type="similarity">
    <text evidence="1 3">Belongs to the short-chain dehydrogenases/reductases (SDR) family.</text>
</comment>
<dbReference type="EMBL" id="JAUQTG010000002">
    <property type="protein sequence ID" value="MDO7855664.1"/>
    <property type="molecule type" value="Genomic_DNA"/>
</dbReference>
<reference evidence="5" key="2">
    <citation type="submission" date="2023-07" db="EMBL/GenBank/DDBJ databases">
        <authorList>
            <person name="Yang W."/>
            <person name="Chen J."/>
            <person name="Ji P."/>
            <person name="Hu F."/>
        </authorList>
    </citation>
    <scope>NUCLEOTIDE SEQUENCE</scope>
    <source>
        <strain evidence="5">CRE-138-0111</strain>
    </source>
</reference>
<dbReference type="PRINTS" id="PR00080">
    <property type="entry name" value="SDRFAMILY"/>
</dbReference>
<dbReference type="AlphaFoldDB" id="A0AA42FEZ2"/>
<dbReference type="CDD" id="cd05233">
    <property type="entry name" value="SDR_c"/>
    <property type="match status" value="1"/>
</dbReference>
<dbReference type="Gene3D" id="3.40.50.720">
    <property type="entry name" value="NAD(P)-binding Rossmann-like Domain"/>
    <property type="match status" value="1"/>
</dbReference>
<dbReference type="InterPro" id="IPR036291">
    <property type="entry name" value="NAD(P)-bd_dom_sf"/>
</dbReference>
<keyword evidence="2" id="KW-0560">Oxidoreductase</keyword>
<evidence type="ECO:0000256" key="3">
    <source>
        <dbReference type="RuleBase" id="RU000363"/>
    </source>
</evidence>
<evidence type="ECO:0000313" key="5">
    <source>
        <dbReference type="EMBL" id="MDO7855664.1"/>
    </source>
</evidence>
<evidence type="ECO:0000313" key="7">
    <source>
        <dbReference type="Proteomes" id="UP001176478"/>
    </source>
</evidence>
<evidence type="ECO:0000313" key="6">
    <source>
        <dbReference type="Proteomes" id="UP001156701"/>
    </source>
</evidence>
<sequence>MKNHHYAVITGASSGIGRAIALAFAKRGFNIIAIARRGFLLEELKTELKTLHPNIDIVTKICDLSSVENASLLYGELSPFDIDVWVNNAGIGYYGEAAKQSLEDVNTLLNLNINTLAMLSLMYVRDNHNLENKQLINVSSAGGYTIVPTAVTYCGSKFFVSAFTEGLAHELLNAGAQLKVKLLAPAATKTEFGKVANNLAHYDYDQVFGTYHSSNELADFFMQLYDSENVIGYVDRDSFSFKLLDNRMPYANNSKSNQKL</sequence>
<dbReference type="InterPro" id="IPR020904">
    <property type="entry name" value="Sc_DH/Rdtase_CS"/>
</dbReference>
<dbReference type="PANTHER" id="PTHR42901">
    <property type="entry name" value="ALCOHOL DEHYDROGENASE"/>
    <property type="match status" value="1"/>
</dbReference>
<organism evidence="4 6">
    <name type="scientific">Providencia huashanensis</name>
    <dbReference type="NCBI Taxonomy" id="3037798"/>
    <lineage>
        <taxon>Bacteria</taxon>
        <taxon>Pseudomonadati</taxon>
        <taxon>Pseudomonadota</taxon>
        <taxon>Gammaproteobacteria</taxon>
        <taxon>Enterobacterales</taxon>
        <taxon>Morganellaceae</taxon>
        <taxon>Providencia</taxon>
    </lineage>
</organism>